<dbReference type="InterPro" id="IPR003313">
    <property type="entry name" value="AraC-bd"/>
</dbReference>
<dbReference type="AlphaFoldDB" id="A0A6G1U3I3"/>
<sequence>MENIKIKNGFQGERSLVMPEMILDLADSDPVLRTLHITDIGYYPHATYHYRERTEPIDQCVLIYCVKGSGHYSIDGKQYKVKANQYFIIPANTSHAYASNNGDPWTIYWIHFSGTLAHIYAEGAEMPTTISPNLNSRIADRNNIFEDMFLTLSDGYSLENLRYTSSLLHFYLGSLRYMPQYRKFHKREEQNDNEIHSIINAALKYMEENIEKSISLKELADYTGYSVSHFSAIFKNSTGHSPLSYFNLLKINKACELLETTDMKIIQISYKLGIDDSYYFSRLFTKTIGISPKKYREKRIAKKD</sequence>
<evidence type="ECO:0000256" key="3">
    <source>
        <dbReference type="ARBA" id="ARBA00023163"/>
    </source>
</evidence>
<keyword evidence="2" id="KW-0238">DNA-binding</keyword>
<dbReference type="SUPFAM" id="SSF46689">
    <property type="entry name" value="Homeodomain-like"/>
    <property type="match status" value="2"/>
</dbReference>
<evidence type="ECO:0000256" key="1">
    <source>
        <dbReference type="ARBA" id="ARBA00023015"/>
    </source>
</evidence>
<keyword evidence="1" id="KW-0805">Transcription regulation</keyword>
<dbReference type="Proteomes" id="UP000480425">
    <property type="component" value="Unassembled WGS sequence"/>
</dbReference>
<evidence type="ECO:0000259" key="4">
    <source>
        <dbReference type="PROSITE" id="PS01124"/>
    </source>
</evidence>
<dbReference type="Gene3D" id="1.10.10.60">
    <property type="entry name" value="Homeodomain-like"/>
    <property type="match status" value="2"/>
</dbReference>
<dbReference type="PANTHER" id="PTHR43280:SF30">
    <property type="entry name" value="MMSAB OPERON REGULATORY PROTEIN"/>
    <property type="match status" value="1"/>
</dbReference>
<dbReference type="PRINTS" id="PR00032">
    <property type="entry name" value="HTHARAC"/>
</dbReference>
<dbReference type="Pfam" id="PF02311">
    <property type="entry name" value="AraC_binding"/>
    <property type="match status" value="1"/>
</dbReference>
<dbReference type="InterPro" id="IPR018060">
    <property type="entry name" value="HTH_AraC"/>
</dbReference>
<dbReference type="InterPro" id="IPR009057">
    <property type="entry name" value="Homeodomain-like_sf"/>
</dbReference>
<dbReference type="SMART" id="SM00342">
    <property type="entry name" value="HTH_ARAC"/>
    <property type="match status" value="1"/>
</dbReference>
<dbReference type="RefSeq" id="WP_153125801.1">
    <property type="nucleotide sequence ID" value="NZ_VZCB01000099.1"/>
</dbReference>
<dbReference type="InterPro" id="IPR037923">
    <property type="entry name" value="HTH-like"/>
</dbReference>
<evidence type="ECO:0000256" key="2">
    <source>
        <dbReference type="ARBA" id="ARBA00023125"/>
    </source>
</evidence>
<comment type="caution">
    <text evidence="5">The sequence shown here is derived from an EMBL/GenBank/DDBJ whole genome shotgun (WGS) entry which is preliminary data.</text>
</comment>
<accession>A0A6G1U3I3</accession>
<dbReference type="OrthoDB" id="9813413at2"/>
<dbReference type="GO" id="GO:0043565">
    <property type="term" value="F:sequence-specific DNA binding"/>
    <property type="evidence" value="ECO:0007669"/>
    <property type="project" value="InterPro"/>
</dbReference>
<dbReference type="SUPFAM" id="SSF51215">
    <property type="entry name" value="Regulatory protein AraC"/>
    <property type="match status" value="1"/>
</dbReference>
<protein>
    <submittedName>
        <fullName evidence="5">AraC family transcriptional regulator</fullName>
    </submittedName>
</protein>
<dbReference type="InterPro" id="IPR020449">
    <property type="entry name" value="Tscrpt_reg_AraC-type_HTH"/>
</dbReference>
<dbReference type="Pfam" id="PF12833">
    <property type="entry name" value="HTH_18"/>
    <property type="match status" value="1"/>
</dbReference>
<keyword evidence="3" id="KW-0804">Transcription</keyword>
<evidence type="ECO:0000313" key="6">
    <source>
        <dbReference type="Proteomes" id="UP000480425"/>
    </source>
</evidence>
<proteinExistence type="predicted"/>
<reference evidence="5 6" key="1">
    <citation type="submission" date="2019-09" db="EMBL/GenBank/DDBJ databases">
        <title>Distinct polysaccharide growth profiles of human intestinal Prevotella copri isolates.</title>
        <authorList>
            <person name="Fehlner-Peach H."/>
            <person name="Magnabosco C."/>
            <person name="Raghavan V."/>
            <person name="Scher J.U."/>
            <person name="Tett A."/>
            <person name="Cox L.M."/>
            <person name="Gottsegen C."/>
            <person name="Watters A."/>
            <person name="Wiltshire- Gordon J.D."/>
            <person name="Segata N."/>
            <person name="Bonneau R."/>
            <person name="Littman D.R."/>
        </authorList>
    </citation>
    <scope>NUCLEOTIDE SEQUENCE [LARGE SCALE GENOMIC DNA]</scope>
    <source>
        <strain evidence="6">iA622</strain>
    </source>
</reference>
<dbReference type="PANTHER" id="PTHR43280">
    <property type="entry name" value="ARAC-FAMILY TRANSCRIPTIONAL REGULATOR"/>
    <property type="match status" value="1"/>
</dbReference>
<evidence type="ECO:0000313" key="5">
    <source>
        <dbReference type="EMBL" id="MQN82113.1"/>
    </source>
</evidence>
<gene>
    <name evidence="5" type="ORF">F7D73_14425</name>
</gene>
<dbReference type="EMBL" id="VZCB01000099">
    <property type="protein sequence ID" value="MQN82113.1"/>
    <property type="molecule type" value="Genomic_DNA"/>
</dbReference>
<organism evidence="5 6">
    <name type="scientific">Segatella copri</name>
    <dbReference type="NCBI Taxonomy" id="165179"/>
    <lineage>
        <taxon>Bacteria</taxon>
        <taxon>Pseudomonadati</taxon>
        <taxon>Bacteroidota</taxon>
        <taxon>Bacteroidia</taxon>
        <taxon>Bacteroidales</taxon>
        <taxon>Prevotellaceae</taxon>
        <taxon>Segatella</taxon>
    </lineage>
</organism>
<name>A0A6G1U3I3_9BACT</name>
<dbReference type="PROSITE" id="PS00041">
    <property type="entry name" value="HTH_ARAC_FAMILY_1"/>
    <property type="match status" value="1"/>
</dbReference>
<dbReference type="CDD" id="cd06986">
    <property type="entry name" value="cupin_MmsR-like_N"/>
    <property type="match status" value="1"/>
</dbReference>
<dbReference type="PROSITE" id="PS01124">
    <property type="entry name" value="HTH_ARAC_FAMILY_2"/>
    <property type="match status" value="1"/>
</dbReference>
<dbReference type="GO" id="GO:0003700">
    <property type="term" value="F:DNA-binding transcription factor activity"/>
    <property type="evidence" value="ECO:0007669"/>
    <property type="project" value="InterPro"/>
</dbReference>
<dbReference type="Gene3D" id="2.60.120.280">
    <property type="entry name" value="Regulatory protein AraC"/>
    <property type="match status" value="1"/>
</dbReference>
<feature type="domain" description="HTH araC/xylS-type" evidence="4">
    <location>
        <begin position="200"/>
        <end position="298"/>
    </location>
</feature>
<dbReference type="InterPro" id="IPR018062">
    <property type="entry name" value="HTH_AraC-typ_CS"/>
</dbReference>